<evidence type="ECO:0000256" key="2">
    <source>
        <dbReference type="ARBA" id="ARBA00023235"/>
    </source>
</evidence>
<comment type="similarity">
    <text evidence="1">Belongs to the PhzF family.</text>
</comment>
<dbReference type="NCBIfam" id="TIGR00654">
    <property type="entry name" value="PhzF_family"/>
    <property type="match status" value="1"/>
</dbReference>
<dbReference type="Pfam" id="PF02567">
    <property type="entry name" value="PhzC-PhzF"/>
    <property type="match status" value="2"/>
</dbReference>
<sequence>MLVRQKMAKNPVKYSVVDAFTDSAFKGNPAAVCFLEEERDEEWLQAVATEFNVPVTCYLTRIKGTSTNPRFHFRYFTHLNEVKICGHATLAAAHKLFSSDFVDTNIIEFDTLSGVVTAKKITAIDKCNGASNLQNGVVRDGFYIEVDLPAHPIIECNFDETSQISGALNGASIIDIKRTQIGDDILVVVRSGENVTEVEPQFDAISKCPGRGVIVSGVAPPGSGFDFYSRFFCPKDGVNEDQVCGSAHCGLASYWSKKLGKCDFNAYQVSARGGILKIHFDEKRQRVLLRGKAVDAFTEVPFKGNPAAVCFLEEEEEEERNHHWLQAVAAEFNISQTCFLTRIVDSDNNPLHSLDATSNPRFRLRWFTPITEVVVKSGENVTEIKPQLDAIVKCPGRGIIVSGIAPPGSKFDFYSRFFCPKFGINEDPACGTAHCSLACYWSKKLGKYDLNAYQASSRGAIFNISLDEQNQRVLLRGKAVTVDAFTESAFKGNPAAVCLLEEEREESWMQSLATEFNLSETCYLTRIIDSDRSDISSNGSSNDRFHLRWFTPTTEVELCGHATLASAHVLFSCGLVKSNIIEFFTLSGVLTAKKVPGNNESGAPDDGFFVELDFPADTVAEFNDADISQISAALNGAHVIDVKRTTIGDNLLVELASGKAVAELQPDIGAIEKCPGGGILVTGTASPESGFDYYCRTFFPKFGINEDPITGSAQCALAPYWAKKLGRCDLSAYAASSRSGIVHVHFDKQRKRIFMRGNAVTVMDGNVLI</sequence>
<dbReference type="EMBL" id="CP039353">
    <property type="protein sequence ID" value="QCE06933.1"/>
    <property type="molecule type" value="Genomic_DNA"/>
</dbReference>
<evidence type="ECO:0000313" key="3">
    <source>
        <dbReference type="EMBL" id="QCE06933.1"/>
    </source>
</evidence>
<keyword evidence="4" id="KW-1185">Reference proteome</keyword>
<dbReference type="InterPro" id="IPR003719">
    <property type="entry name" value="Phenazine_PhzF-like"/>
</dbReference>
<organism evidence="3 4">
    <name type="scientific">Vigna unguiculata</name>
    <name type="common">Cowpea</name>
    <dbReference type="NCBI Taxonomy" id="3917"/>
    <lineage>
        <taxon>Eukaryota</taxon>
        <taxon>Viridiplantae</taxon>
        <taxon>Streptophyta</taxon>
        <taxon>Embryophyta</taxon>
        <taxon>Tracheophyta</taxon>
        <taxon>Spermatophyta</taxon>
        <taxon>Magnoliopsida</taxon>
        <taxon>eudicotyledons</taxon>
        <taxon>Gunneridae</taxon>
        <taxon>Pentapetalae</taxon>
        <taxon>rosids</taxon>
        <taxon>fabids</taxon>
        <taxon>Fabales</taxon>
        <taxon>Fabaceae</taxon>
        <taxon>Papilionoideae</taxon>
        <taxon>50 kb inversion clade</taxon>
        <taxon>NPAAA clade</taxon>
        <taxon>indigoferoid/millettioid clade</taxon>
        <taxon>Phaseoleae</taxon>
        <taxon>Vigna</taxon>
    </lineage>
</organism>
<proteinExistence type="inferred from homology"/>
<dbReference type="PANTHER" id="PTHR13774:SF17">
    <property type="entry name" value="PHENAZINE BIOSYNTHESIS-LIKE DOMAIN-CONTAINING PROTEIN"/>
    <property type="match status" value="1"/>
</dbReference>
<evidence type="ECO:0000256" key="1">
    <source>
        <dbReference type="ARBA" id="ARBA00008270"/>
    </source>
</evidence>
<name>A0A4D6MZJ4_VIGUN</name>
<dbReference type="PANTHER" id="PTHR13774">
    <property type="entry name" value="PHENAZINE BIOSYNTHESIS PROTEIN"/>
    <property type="match status" value="1"/>
</dbReference>
<dbReference type="GO" id="GO:0016853">
    <property type="term" value="F:isomerase activity"/>
    <property type="evidence" value="ECO:0007669"/>
    <property type="project" value="UniProtKB-KW"/>
</dbReference>
<dbReference type="AlphaFoldDB" id="A0A4D6MZJ4"/>
<dbReference type="Proteomes" id="UP000501690">
    <property type="component" value="Linkage Group LG9"/>
</dbReference>
<dbReference type="SUPFAM" id="SSF54506">
    <property type="entry name" value="Diaminopimelate epimerase-like"/>
    <property type="match status" value="3"/>
</dbReference>
<dbReference type="GO" id="GO:0005737">
    <property type="term" value="C:cytoplasm"/>
    <property type="evidence" value="ECO:0007669"/>
    <property type="project" value="TreeGrafter"/>
</dbReference>
<dbReference type="Gene3D" id="3.10.310.10">
    <property type="entry name" value="Diaminopimelate Epimerase, Chain A, domain 1"/>
    <property type="match status" value="6"/>
</dbReference>
<keyword evidence="2" id="KW-0413">Isomerase</keyword>
<reference evidence="3 4" key="1">
    <citation type="submission" date="2019-04" db="EMBL/GenBank/DDBJ databases">
        <title>An improved genome assembly and genetic linkage map for asparagus bean, Vigna unguiculata ssp. sesquipedialis.</title>
        <authorList>
            <person name="Xia Q."/>
            <person name="Zhang R."/>
            <person name="Dong Y."/>
        </authorList>
    </citation>
    <scope>NUCLEOTIDE SEQUENCE [LARGE SCALE GENOMIC DNA]</scope>
    <source>
        <tissue evidence="3">Leaf</tissue>
    </source>
</reference>
<gene>
    <name evidence="3" type="ORF">DEO72_LG9g1947</name>
</gene>
<protein>
    <submittedName>
        <fullName evidence="3">Phenazine biosynthesis PhzF protein</fullName>
    </submittedName>
</protein>
<accession>A0A4D6MZJ4</accession>
<evidence type="ECO:0000313" key="4">
    <source>
        <dbReference type="Proteomes" id="UP000501690"/>
    </source>
</evidence>